<dbReference type="GO" id="GO:0043811">
    <property type="term" value="F:phosphate:acyl-[acyl carrier protein] acyltransferase activity"/>
    <property type="evidence" value="ECO:0007669"/>
    <property type="project" value="UniProtKB-UniRule"/>
</dbReference>
<dbReference type="GO" id="GO:0005737">
    <property type="term" value="C:cytoplasm"/>
    <property type="evidence" value="ECO:0007669"/>
    <property type="project" value="UniProtKB-SubCell"/>
</dbReference>
<dbReference type="NCBIfam" id="TIGR00182">
    <property type="entry name" value="plsX"/>
    <property type="match status" value="1"/>
</dbReference>
<dbReference type="HAMAP" id="MF_00019">
    <property type="entry name" value="PlsX"/>
    <property type="match status" value="1"/>
</dbReference>
<evidence type="ECO:0000256" key="1">
    <source>
        <dbReference type="ARBA" id="ARBA00001232"/>
    </source>
</evidence>
<evidence type="ECO:0000256" key="9">
    <source>
        <dbReference type="ARBA" id="ARBA00046608"/>
    </source>
</evidence>
<evidence type="ECO:0000256" key="7">
    <source>
        <dbReference type="ARBA" id="ARBA00023264"/>
    </source>
</evidence>
<keyword evidence="4 10" id="KW-0808">Transferase</keyword>
<evidence type="ECO:0000256" key="4">
    <source>
        <dbReference type="ARBA" id="ARBA00022679"/>
    </source>
</evidence>
<evidence type="ECO:0000313" key="12">
    <source>
        <dbReference type="EMBL" id="MBB4842394.1"/>
    </source>
</evidence>
<feature type="region of interest" description="Disordered" evidence="11">
    <location>
        <begin position="374"/>
        <end position="398"/>
    </location>
</feature>
<dbReference type="Proteomes" id="UP000562027">
    <property type="component" value="Unassembled WGS sequence"/>
</dbReference>
<comment type="pathway">
    <text evidence="10">Lipid metabolism; phospholipid metabolism.</text>
</comment>
<dbReference type="PIRSF" id="PIRSF002465">
    <property type="entry name" value="Phsphlp_syn_PlsX"/>
    <property type="match status" value="1"/>
</dbReference>
<keyword evidence="7 10" id="KW-1208">Phospholipid metabolism</keyword>
<comment type="catalytic activity">
    <reaction evidence="1 10">
        <text>a fatty acyl-[ACP] + phosphate = an acyl phosphate + holo-[ACP]</text>
        <dbReference type="Rhea" id="RHEA:42292"/>
        <dbReference type="Rhea" id="RHEA-COMP:9685"/>
        <dbReference type="Rhea" id="RHEA-COMP:14125"/>
        <dbReference type="ChEBI" id="CHEBI:43474"/>
        <dbReference type="ChEBI" id="CHEBI:59918"/>
        <dbReference type="ChEBI" id="CHEBI:64479"/>
        <dbReference type="ChEBI" id="CHEBI:138651"/>
        <dbReference type="EC" id="2.3.1.274"/>
    </reaction>
</comment>
<dbReference type="SUPFAM" id="SSF53659">
    <property type="entry name" value="Isocitrate/Isopropylmalate dehydrogenase-like"/>
    <property type="match status" value="1"/>
</dbReference>
<reference evidence="12 13" key="1">
    <citation type="submission" date="2020-08" db="EMBL/GenBank/DDBJ databases">
        <title>Functional genomics of gut bacteria from endangered species of beetles.</title>
        <authorList>
            <person name="Carlos-Shanley C."/>
        </authorList>
    </citation>
    <scope>NUCLEOTIDE SEQUENCE [LARGE SCALE GENOMIC DNA]</scope>
    <source>
        <strain evidence="12 13">S00239</strain>
    </source>
</reference>
<comment type="caution">
    <text evidence="12">The sequence shown here is derived from an EMBL/GenBank/DDBJ whole genome shotgun (WGS) entry which is preliminary data.</text>
</comment>
<dbReference type="GO" id="GO:0008654">
    <property type="term" value="P:phospholipid biosynthetic process"/>
    <property type="evidence" value="ECO:0007669"/>
    <property type="project" value="UniProtKB-KW"/>
</dbReference>
<dbReference type="InterPro" id="IPR003664">
    <property type="entry name" value="FA_synthesis"/>
</dbReference>
<evidence type="ECO:0000256" key="2">
    <source>
        <dbReference type="ARBA" id="ARBA00022490"/>
    </source>
</evidence>
<dbReference type="GO" id="GO:0006633">
    <property type="term" value="P:fatty acid biosynthetic process"/>
    <property type="evidence" value="ECO:0007669"/>
    <property type="project" value="UniProtKB-UniRule"/>
</dbReference>
<organism evidence="12 13">
    <name type="scientific">Roseateles oligotrophus</name>
    <dbReference type="NCBI Taxonomy" id="1769250"/>
    <lineage>
        <taxon>Bacteria</taxon>
        <taxon>Pseudomonadati</taxon>
        <taxon>Pseudomonadota</taxon>
        <taxon>Betaproteobacteria</taxon>
        <taxon>Burkholderiales</taxon>
        <taxon>Sphaerotilaceae</taxon>
        <taxon>Roseateles</taxon>
    </lineage>
</organism>
<keyword evidence="5 10" id="KW-0443">Lipid metabolism</keyword>
<comment type="function">
    <text evidence="10">Catalyzes the reversible formation of acyl-phosphate (acyl-PO(4)) from acyl-[acyl-carrier-protein] (acyl-ACP). This enzyme utilizes acyl-ACP as fatty acyl donor, but not acyl-CoA.</text>
</comment>
<evidence type="ECO:0000256" key="10">
    <source>
        <dbReference type="HAMAP-Rule" id="MF_00019"/>
    </source>
</evidence>
<keyword evidence="6 10" id="KW-0594">Phospholipid biosynthesis</keyword>
<evidence type="ECO:0000313" key="13">
    <source>
        <dbReference type="Proteomes" id="UP000562027"/>
    </source>
</evidence>
<dbReference type="EC" id="2.3.1.274" evidence="8 10"/>
<evidence type="ECO:0000256" key="11">
    <source>
        <dbReference type="SAM" id="MobiDB-lite"/>
    </source>
</evidence>
<keyword evidence="12" id="KW-0012">Acyltransferase</keyword>
<dbReference type="PANTHER" id="PTHR30100">
    <property type="entry name" value="FATTY ACID/PHOSPHOLIPID SYNTHESIS PROTEIN PLSX"/>
    <property type="match status" value="1"/>
</dbReference>
<evidence type="ECO:0000256" key="3">
    <source>
        <dbReference type="ARBA" id="ARBA00022516"/>
    </source>
</evidence>
<sequence length="398" mass="41278">MSSVLTNSSSAPAQPASQGLGSPAAAVQPLGVVRLAVDCMGGDHGPSVTLPACQAFLAAHPQAELLLVGLPEALAAAAHWPRCTIVGASEVVAMDDPVEVALRRKKDSSMRVAIQQLKAQGEQAPRADACVSAGNTGALMAVSRYLLKTLDGIDRPAIASVMPTQLGGYTTMLDLGANVDCSAEHLLQFAVMGSALVAAVDGKEEPKVGLLNIGEEVIKGSEVIKRAGELLRQADAAGQLNFFGNVEGNDIFKGTVDLVVCDGFVGNVALKTAEGLAGMIGAILREEFGRNWLTKAAAVLALAVLKRIKGRVDHRRFNGAALLGLRGLVFKSHGSADAFAFENALNRAYDAARNRLLDRVHDRIIATLQTMPSATEAGKPADEAGASGDKATPVVHAA</sequence>
<dbReference type="AlphaFoldDB" id="A0A840L1Q4"/>
<keyword evidence="13" id="KW-1185">Reference proteome</keyword>
<protein>
    <recommendedName>
        <fullName evidence="8 10">Phosphate acyltransferase</fullName>
        <ecNumber evidence="8 10">2.3.1.274</ecNumber>
    </recommendedName>
    <alternativeName>
        <fullName evidence="10">Acyl-ACP phosphotransacylase</fullName>
    </alternativeName>
    <alternativeName>
        <fullName evidence="10">Acyl-[acyl-carrier-protein]--phosphate acyltransferase</fullName>
    </alternativeName>
    <alternativeName>
        <fullName evidence="10">Phosphate-acyl-ACP acyltransferase</fullName>
    </alternativeName>
</protein>
<name>A0A840L1Q4_9BURK</name>
<feature type="region of interest" description="Disordered" evidence="11">
    <location>
        <begin position="1"/>
        <end position="22"/>
    </location>
</feature>
<evidence type="ECO:0000256" key="5">
    <source>
        <dbReference type="ARBA" id="ARBA00023098"/>
    </source>
</evidence>
<accession>A0A840L1Q4</accession>
<dbReference type="PANTHER" id="PTHR30100:SF1">
    <property type="entry name" value="PHOSPHATE ACYLTRANSFERASE"/>
    <property type="match status" value="1"/>
</dbReference>
<feature type="compositionally biased region" description="Low complexity" evidence="11">
    <location>
        <begin position="8"/>
        <end position="18"/>
    </location>
</feature>
<dbReference type="Gene3D" id="3.40.718.10">
    <property type="entry name" value="Isopropylmalate Dehydrogenase"/>
    <property type="match status" value="1"/>
</dbReference>
<evidence type="ECO:0000256" key="8">
    <source>
        <dbReference type="ARBA" id="ARBA00024069"/>
    </source>
</evidence>
<dbReference type="Pfam" id="PF02504">
    <property type="entry name" value="FA_synthesis"/>
    <property type="match status" value="1"/>
</dbReference>
<dbReference type="UniPathway" id="UPA00085"/>
<dbReference type="EMBL" id="JACHLP010000001">
    <property type="protein sequence ID" value="MBB4842394.1"/>
    <property type="molecule type" value="Genomic_DNA"/>
</dbReference>
<dbReference type="InterPro" id="IPR012281">
    <property type="entry name" value="Phospholipid_synth_PlsX-like"/>
</dbReference>
<gene>
    <name evidence="10" type="primary">plsX</name>
    <name evidence="12" type="ORF">HNP55_000889</name>
</gene>
<keyword evidence="3 10" id="KW-0444">Lipid biosynthesis</keyword>
<comment type="subunit">
    <text evidence="9 10">Homodimer. Probably interacts with PlsY.</text>
</comment>
<comment type="subcellular location">
    <subcellularLocation>
        <location evidence="10">Cytoplasm</location>
    </subcellularLocation>
    <text evidence="10">Associated with the membrane possibly through PlsY.</text>
</comment>
<evidence type="ECO:0000256" key="6">
    <source>
        <dbReference type="ARBA" id="ARBA00023209"/>
    </source>
</evidence>
<comment type="similarity">
    <text evidence="10">Belongs to the PlsX family.</text>
</comment>
<keyword evidence="2 10" id="KW-0963">Cytoplasm</keyword>
<proteinExistence type="inferred from homology"/>